<dbReference type="GO" id="GO:0008139">
    <property type="term" value="F:nuclear localization sequence binding"/>
    <property type="evidence" value="ECO:0007669"/>
    <property type="project" value="UniProtKB-ARBA"/>
</dbReference>
<dbReference type="InterPro" id="IPR011422">
    <property type="entry name" value="BRAP2/ETP1_RRM"/>
</dbReference>
<keyword evidence="6" id="KW-0862">Zinc</keyword>
<dbReference type="Proteomes" id="UP000593567">
    <property type="component" value="Unassembled WGS sequence"/>
</dbReference>
<dbReference type="Pfam" id="PF02148">
    <property type="entry name" value="zf-UBP"/>
    <property type="match status" value="1"/>
</dbReference>
<evidence type="ECO:0000256" key="1">
    <source>
        <dbReference type="ARBA" id="ARBA00004496"/>
    </source>
</evidence>
<dbReference type="AlphaFoldDB" id="A0A7J7J3C3"/>
<keyword evidence="3" id="KW-0597">Phosphoprotein</keyword>
<name>A0A7J7J3C3_BUGNE</name>
<dbReference type="GO" id="GO:0008270">
    <property type="term" value="F:zinc ion binding"/>
    <property type="evidence" value="ECO:0007669"/>
    <property type="project" value="UniProtKB-KW"/>
</dbReference>
<dbReference type="EMBL" id="VXIV02003204">
    <property type="protein sequence ID" value="KAF6019938.1"/>
    <property type="molecule type" value="Genomic_DNA"/>
</dbReference>
<keyword evidence="5 7" id="KW-0863">Zinc-finger</keyword>
<keyword evidence="12" id="KW-1185">Reference proteome</keyword>
<dbReference type="PANTHER" id="PTHR24007:SF7">
    <property type="entry name" value="BRCA1-ASSOCIATED PROTEIN"/>
    <property type="match status" value="1"/>
</dbReference>
<dbReference type="Pfam" id="PF07576">
    <property type="entry name" value="BRAP2"/>
    <property type="match status" value="1"/>
</dbReference>
<evidence type="ECO:0000256" key="4">
    <source>
        <dbReference type="ARBA" id="ARBA00022723"/>
    </source>
</evidence>
<dbReference type="PROSITE" id="PS50089">
    <property type="entry name" value="ZF_RING_2"/>
    <property type="match status" value="1"/>
</dbReference>
<dbReference type="InterPro" id="IPR001841">
    <property type="entry name" value="Znf_RING"/>
</dbReference>
<dbReference type="InterPro" id="IPR013083">
    <property type="entry name" value="Znf_RING/FYVE/PHD"/>
</dbReference>
<evidence type="ECO:0000259" key="10">
    <source>
        <dbReference type="PROSITE" id="PS50271"/>
    </source>
</evidence>
<organism evidence="11 12">
    <name type="scientific">Bugula neritina</name>
    <name type="common">Brown bryozoan</name>
    <name type="synonym">Sertularia neritina</name>
    <dbReference type="NCBI Taxonomy" id="10212"/>
    <lineage>
        <taxon>Eukaryota</taxon>
        <taxon>Metazoa</taxon>
        <taxon>Spiralia</taxon>
        <taxon>Lophotrochozoa</taxon>
        <taxon>Bryozoa</taxon>
        <taxon>Gymnolaemata</taxon>
        <taxon>Cheilostomatida</taxon>
        <taxon>Flustrina</taxon>
        <taxon>Buguloidea</taxon>
        <taxon>Bugulidae</taxon>
        <taxon>Bugula</taxon>
    </lineage>
</organism>
<proteinExistence type="predicted"/>
<evidence type="ECO:0000313" key="11">
    <source>
        <dbReference type="EMBL" id="KAF6019938.1"/>
    </source>
</evidence>
<dbReference type="GO" id="GO:0016567">
    <property type="term" value="P:protein ubiquitination"/>
    <property type="evidence" value="ECO:0007669"/>
    <property type="project" value="TreeGrafter"/>
</dbReference>
<dbReference type="GO" id="GO:0005737">
    <property type="term" value="C:cytoplasm"/>
    <property type="evidence" value="ECO:0007669"/>
    <property type="project" value="UniProtKB-SubCell"/>
</dbReference>
<evidence type="ECO:0000256" key="7">
    <source>
        <dbReference type="PROSITE-ProRule" id="PRU00502"/>
    </source>
</evidence>
<feature type="compositionally biased region" description="Low complexity" evidence="8">
    <location>
        <begin position="84"/>
        <end position="104"/>
    </location>
</feature>
<dbReference type="Gene3D" id="3.30.40.10">
    <property type="entry name" value="Zinc/RING finger domain, C3HC4 (zinc finger)"/>
    <property type="match status" value="2"/>
</dbReference>
<dbReference type="OrthoDB" id="273556at2759"/>
<sequence length="503" mass="57336">MTNSITLVVIRIELIDDSPELDLHYSAPNFFLDMEDTSEAEKVNGGTTEEIRGCRQIDEVTVETLVFNETTKSSGQPSKDRSPRSSSSSSQRHSLRSSTDSDAVPGSYAAAVAHKSVASASSPTEPSPLPPGIYIVFWCDNMYIYIVFWCDNMYIYIVFWCDNMYIYIVFWCDNMYIYIVFWCDNMYIYIDSPDSYTERGAPRRSRPKSATAKLSSTVDFYCGNPSVERVQGILHLYKDSKKTSMTKDASRSELICMLSVPATFSLHDLLQFTDHVYQGIEYMKIIRDMSPNRYMVLVKFKSQELADEFYINYNGTQFNSIEPNICHLVYVAQVDFRKESEGGAVPIPGLIELPNCPVCLERMDESVDGILTILCNHAFHGNCLKKWGDTSCPVCRYSQTPEESGENSCFECDSTESLWICLICGHVGCGRYVEGHAYRHFAKTNHTYSMQLSTGRVWDYVGDNYVHRLIQNKEDGKLVEMDERSQRVNDEKLDSLTLEVVDY</sequence>
<feature type="compositionally biased region" description="Polar residues" evidence="8">
    <location>
        <begin position="68"/>
        <end position="77"/>
    </location>
</feature>
<feature type="region of interest" description="Disordered" evidence="8">
    <location>
        <begin position="68"/>
        <end position="104"/>
    </location>
</feature>
<evidence type="ECO:0000256" key="3">
    <source>
        <dbReference type="ARBA" id="ARBA00022553"/>
    </source>
</evidence>
<dbReference type="Pfam" id="PF13639">
    <property type="entry name" value="zf-RING_2"/>
    <property type="match status" value="1"/>
</dbReference>
<gene>
    <name evidence="11" type="ORF">EB796_021758</name>
</gene>
<dbReference type="SMART" id="SM00184">
    <property type="entry name" value="RING"/>
    <property type="match status" value="1"/>
</dbReference>
<dbReference type="GO" id="GO:0007265">
    <property type="term" value="P:Ras protein signal transduction"/>
    <property type="evidence" value="ECO:0007669"/>
    <property type="project" value="TreeGrafter"/>
</dbReference>
<dbReference type="SMART" id="SM00290">
    <property type="entry name" value="ZnF_UBP"/>
    <property type="match status" value="1"/>
</dbReference>
<comment type="subcellular location">
    <subcellularLocation>
        <location evidence="1">Cytoplasm</location>
    </subcellularLocation>
</comment>
<evidence type="ECO:0000256" key="2">
    <source>
        <dbReference type="ARBA" id="ARBA00022490"/>
    </source>
</evidence>
<dbReference type="GO" id="GO:0061630">
    <property type="term" value="F:ubiquitin protein ligase activity"/>
    <property type="evidence" value="ECO:0007669"/>
    <property type="project" value="TreeGrafter"/>
</dbReference>
<protein>
    <recommendedName>
        <fullName evidence="13">BRAP</fullName>
    </recommendedName>
</protein>
<dbReference type="SUPFAM" id="SSF57850">
    <property type="entry name" value="RING/U-box"/>
    <property type="match status" value="2"/>
</dbReference>
<reference evidence="11" key="1">
    <citation type="submission" date="2020-06" db="EMBL/GenBank/DDBJ databases">
        <title>Draft genome of Bugula neritina, a colonial animal packing powerful symbionts and potential medicines.</title>
        <authorList>
            <person name="Rayko M."/>
        </authorList>
    </citation>
    <scope>NUCLEOTIDE SEQUENCE [LARGE SCALE GENOMIC DNA]</scope>
    <source>
        <strain evidence="11">Kwan_BN1</strain>
    </source>
</reference>
<dbReference type="CDD" id="cd16457">
    <property type="entry name" value="RING-H2_BRAP2"/>
    <property type="match status" value="1"/>
</dbReference>
<evidence type="ECO:0008006" key="13">
    <source>
        <dbReference type="Google" id="ProtNLM"/>
    </source>
</evidence>
<feature type="domain" description="RING-type" evidence="9">
    <location>
        <begin position="356"/>
        <end position="396"/>
    </location>
</feature>
<dbReference type="InterPro" id="IPR047243">
    <property type="entry name" value="RING-H2_BRAP2"/>
</dbReference>
<dbReference type="FunFam" id="3.30.40.10:FF:000206">
    <property type="entry name" value="BRCA1-associated protein isoform X1"/>
    <property type="match status" value="1"/>
</dbReference>
<comment type="caution">
    <text evidence="11">The sequence shown here is derived from an EMBL/GenBank/DDBJ whole genome shotgun (WGS) entry which is preliminary data.</text>
</comment>
<evidence type="ECO:0000259" key="9">
    <source>
        <dbReference type="PROSITE" id="PS50089"/>
    </source>
</evidence>
<evidence type="ECO:0000256" key="8">
    <source>
        <dbReference type="SAM" id="MobiDB-lite"/>
    </source>
</evidence>
<keyword evidence="2" id="KW-0963">Cytoplasm</keyword>
<dbReference type="InterPro" id="IPR001607">
    <property type="entry name" value="Znf_UBP"/>
</dbReference>
<dbReference type="PANTHER" id="PTHR24007">
    <property type="entry name" value="BRCA1-ASSOCIATED PROTEIN"/>
    <property type="match status" value="1"/>
</dbReference>
<evidence type="ECO:0000256" key="5">
    <source>
        <dbReference type="ARBA" id="ARBA00022771"/>
    </source>
</evidence>
<accession>A0A7J7J3C3</accession>
<evidence type="ECO:0000313" key="12">
    <source>
        <dbReference type="Proteomes" id="UP000593567"/>
    </source>
</evidence>
<dbReference type="InterPro" id="IPR034932">
    <property type="entry name" value="BRAP2_RRM"/>
</dbReference>
<feature type="domain" description="UBP-type" evidence="10">
    <location>
        <begin position="393"/>
        <end position="485"/>
    </location>
</feature>
<dbReference type="CDD" id="cd12718">
    <property type="entry name" value="RRM_BRAP2"/>
    <property type="match status" value="1"/>
</dbReference>
<dbReference type="PROSITE" id="PS50271">
    <property type="entry name" value="ZF_UBP"/>
    <property type="match status" value="1"/>
</dbReference>
<evidence type="ECO:0000256" key="6">
    <source>
        <dbReference type="ARBA" id="ARBA00022833"/>
    </source>
</evidence>
<keyword evidence="4" id="KW-0479">Metal-binding</keyword>